<evidence type="ECO:0000313" key="1">
    <source>
        <dbReference type="EMBL" id="RHX88797.1"/>
    </source>
</evidence>
<dbReference type="AlphaFoldDB" id="A0A8B3CU63"/>
<dbReference type="Proteomes" id="UP000266669">
    <property type="component" value="Unassembled WGS sequence"/>
</dbReference>
<organism evidence="1 2">
    <name type="scientific">Leptospira stimsonii</name>
    <dbReference type="NCBI Taxonomy" id="2202203"/>
    <lineage>
        <taxon>Bacteria</taxon>
        <taxon>Pseudomonadati</taxon>
        <taxon>Spirochaetota</taxon>
        <taxon>Spirochaetia</taxon>
        <taxon>Leptospirales</taxon>
        <taxon>Leptospiraceae</taxon>
        <taxon>Leptospira</taxon>
    </lineage>
</organism>
<comment type="caution">
    <text evidence="1">The sequence shown here is derived from an EMBL/GenBank/DDBJ whole genome shotgun (WGS) entry which is preliminary data.</text>
</comment>
<sequence>MAMNATGTGTELPSVDFEKESYDLGGGVVSNFAMGRLEPAQSCLRWILKKKVTILAEVGF</sequence>
<gene>
    <name evidence="1" type="ORF">DLM78_07755</name>
</gene>
<name>A0A8B3CU63_9LEPT</name>
<evidence type="ECO:0000313" key="2">
    <source>
        <dbReference type="Proteomes" id="UP000266669"/>
    </source>
</evidence>
<reference evidence="2" key="1">
    <citation type="submission" date="2018-05" db="EMBL/GenBank/DDBJ databases">
        <title>Leptospira yasudae sp. nov. and Leptospira stimsonii sp. nov., two pathogenic species of the genus Leptospira isolated from environmental sources.</title>
        <authorList>
            <person name="Casanovas-Massana A."/>
            <person name="Hamond C."/>
            <person name="Santos L.A."/>
            <person name="Hacker K.P."/>
            <person name="Balassiano I."/>
            <person name="Medeiros M.A."/>
            <person name="Reis M.G."/>
            <person name="Ko A.I."/>
            <person name="Wunder E.A."/>
        </authorList>
    </citation>
    <scope>NUCLEOTIDE SEQUENCE [LARGE SCALE GENOMIC DNA]</scope>
    <source>
        <strain evidence="2">AMB6-RJ</strain>
    </source>
</reference>
<accession>A0A8B3CU63</accession>
<proteinExistence type="predicted"/>
<protein>
    <submittedName>
        <fullName evidence="1">Uncharacterized protein</fullName>
    </submittedName>
</protein>
<dbReference type="EMBL" id="QHCS01000001">
    <property type="protein sequence ID" value="RHX88797.1"/>
    <property type="molecule type" value="Genomic_DNA"/>
</dbReference>